<reference evidence="4 5" key="1">
    <citation type="submission" date="2020-08" db="EMBL/GenBank/DDBJ databases">
        <title>Genomic Encyclopedia of Type Strains, Phase IV (KMG-V): Genome sequencing to study the core and pangenomes of soil and plant-associated prokaryotes.</title>
        <authorList>
            <person name="Whitman W."/>
        </authorList>
    </citation>
    <scope>NUCLEOTIDE SEQUENCE [LARGE SCALE GENOMIC DNA]</scope>
    <source>
        <strain evidence="4 5">MP601</strain>
    </source>
</reference>
<dbReference type="AlphaFoldDB" id="A0A841JKL5"/>
<keyword evidence="1" id="KW-1133">Transmembrane helix</keyword>
<evidence type="ECO:0000313" key="5">
    <source>
        <dbReference type="Proteomes" id="UP000548326"/>
    </source>
</evidence>
<proteinExistence type="predicted"/>
<dbReference type="PIRSF" id="PIRSF018266">
    <property type="entry name" value="FecR"/>
    <property type="match status" value="1"/>
</dbReference>
<protein>
    <submittedName>
        <fullName evidence="4">Ferric-dicitrate binding protein FerR (Iron transport regulator)</fullName>
    </submittedName>
</protein>
<dbReference type="PANTHER" id="PTHR30273">
    <property type="entry name" value="PERIPLASMIC SIGNAL SENSOR AND SIGMA FACTOR ACTIVATOR FECR-RELATED"/>
    <property type="match status" value="1"/>
</dbReference>
<keyword evidence="1" id="KW-0812">Transmembrane</keyword>
<feature type="transmembrane region" description="Helical" evidence="1">
    <location>
        <begin position="81"/>
        <end position="100"/>
    </location>
</feature>
<evidence type="ECO:0000313" key="4">
    <source>
        <dbReference type="EMBL" id="MBB6131004.1"/>
    </source>
</evidence>
<dbReference type="InterPro" id="IPR032508">
    <property type="entry name" value="FecR_C"/>
</dbReference>
<feature type="domain" description="FecR protein" evidence="2">
    <location>
        <begin position="129"/>
        <end position="214"/>
    </location>
</feature>
<dbReference type="EMBL" id="JACHCA010000019">
    <property type="protein sequence ID" value="MBB6131004.1"/>
    <property type="molecule type" value="Genomic_DNA"/>
</dbReference>
<dbReference type="Gene3D" id="2.60.120.1440">
    <property type="match status" value="1"/>
</dbReference>
<dbReference type="Proteomes" id="UP000548326">
    <property type="component" value="Unassembled WGS sequence"/>
</dbReference>
<dbReference type="Pfam" id="PF04773">
    <property type="entry name" value="FecR"/>
    <property type="match status" value="1"/>
</dbReference>
<keyword evidence="1" id="KW-0472">Membrane</keyword>
<dbReference type="Pfam" id="PF16344">
    <property type="entry name" value="FecR_C"/>
    <property type="match status" value="1"/>
</dbReference>
<organism evidence="4 5">
    <name type="scientific">Mucilaginibacter lappiensis</name>
    <dbReference type="NCBI Taxonomy" id="354630"/>
    <lineage>
        <taxon>Bacteria</taxon>
        <taxon>Pseudomonadati</taxon>
        <taxon>Bacteroidota</taxon>
        <taxon>Sphingobacteriia</taxon>
        <taxon>Sphingobacteriales</taxon>
        <taxon>Sphingobacteriaceae</taxon>
        <taxon>Mucilaginibacter</taxon>
    </lineage>
</organism>
<evidence type="ECO:0000259" key="3">
    <source>
        <dbReference type="Pfam" id="PF16344"/>
    </source>
</evidence>
<dbReference type="GO" id="GO:0016989">
    <property type="term" value="F:sigma factor antagonist activity"/>
    <property type="evidence" value="ECO:0007669"/>
    <property type="project" value="TreeGrafter"/>
</dbReference>
<accession>A0A841JKL5</accession>
<evidence type="ECO:0000256" key="1">
    <source>
        <dbReference type="SAM" id="Phobius"/>
    </source>
</evidence>
<dbReference type="RefSeq" id="WP_183589634.1">
    <property type="nucleotide sequence ID" value="NZ_JACHCA010000019.1"/>
</dbReference>
<dbReference type="InterPro" id="IPR012373">
    <property type="entry name" value="Ferrdict_sens_TM"/>
</dbReference>
<dbReference type="InterPro" id="IPR006860">
    <property type="entry name" value="FecR"/>
</dbReference>
<name>A0A841JKL5_9SPHI</name>
<comment type="caution">
    <text evidence="4">The sequence shown here is derived from an EMBL/GenBank/DDBJ whole genome shotgun (WGS) entry which is preliminary data.</text>
</comment>
<gene>
    <name evidence="4" type="ORF">HDF22_005155</name>
</gene>
<dbReference type="PANTHER" id="PTHR30273:SF2">
    <property type="entry name" value="PROTEIN FECR"/>
    <property type="match status" value="1"/>
</dbReference>
<dbReference type="Gene3D" id="3.55.50.30">
    <property type="match status" value="1"/>
</dbReference>
<sequence length="340" mass="38679">MKEHLSIELLERYINGECTDDQATLVKQWYQSFEQDADYTSALNASQQKALEEKIYNSILKNIDVVNNQEIPVIHKGNATWLWVGAVAAMLLIALMIGLYRQANRGHKEEIAGDQQNMVAITNNSHRIYKSKLPDGSTVWLNPNSQLKYPKVFAASSRMVFMSGECFFEVTKNPDCPFIINSHSIITKVWGTSFRVRDHEQSNEADVAVVTGKVSVSIKTKQSISNTRLNIENGDVMLYPHQKAIYSAHDHTLKPIIKSDESTLKIWNHEDLLFDNKLVRDIIPALNARYKTHIVVANEKLNHYMLNADFTGFNLPDVLEALNKSLSIDYEIKNNTIELK</sequence>
<feature type="domain" description="Protein FecR C-terminal" evidence="3">
    <location>
        <begin position="272"/>
        <end position="338"/>
    </location>
</feature>
<evidence type="ECO:0000259" key="2">
    <source>
        <dbReference type="Pfam" id="PF04773"/>
    </source>
</evidence>